<evidence type="ECO:0000256" key="1">
    <source>
        <dbReference type="SAM" id="MobiDB-lite"/>
    </source>
</evidence>
<accession>A0A9P0KZN1</accession>
<dbReference type="AlphaFoldDB" id="A0A9P0KZN1"/>
<dbReference type="EMBL" id="CAKOFQ010006941">
    <property type="protein sequence ID" value="CAH1983594.1"/>
    <property type="molecule type" value="Genomic_DNA"/>
</dbReference>
<evidence type="ECO:0000313" key="3">
    <source>
        <dbReference type="EMBL" id="CAH1983594.1"/>
    </source>
</evidence>
<dbReference type="GO" id="GO:0043565">
    <property type="term" value="F:sequence-specific DNA binding"/>
    <property type="evidence" value="ECO:0007669"/>
    <property type="project" value="TreeGrafter"/>
</dbReference>
<dbReference type="OrthoDB" id="6675168at2759"/>
<organism evidence="3 4">
    <name type="scientific">Acanthoscelides obtectus</name>
    <name type="common">Bean weevil</name>
    <name type="synonym">Bruchus obtectus</name>
    <dbReference type="NCBI Taxonomy" id="200917"/>
    <lineage>
        <taxon>Eukaryota</taxon>
        <taxon>Metazoa</taxon>
        <taxon>Ecdysozoa</taxon>
        <taxon>Arthropoda</taxon>
        <taxon>Hexapoda</taxon>
        <taxon>Insecta</taxon>
        <taxon>Pterygota</taxon>
        <taxon>Neoptera</taxon>
        <taxon>Endopterygota</taxon>
        <taxon>Coleoptera</taxon>
        <taxon>Polyphaga</taxon>
        <taxon>Cucujiformia</taxon>
        <taxon>Chrysomeloidea</taxon>
        <taxon>Chrysomelidae</taxon>
        <taxon>Bruchinae</taxon>
        <taxon>Bruchini</taxon>
        <taxon>Acanthoscelides</taxon>
    </lineage>
</organism>
<proteinExistence type="predicted"/>
<dbReference type="Pfam" id="PF13843">
    <property type="entry name" value="DDE_Tnp_1_7"/>
    <property type="match status" value="1"/>
</dbReference>
<feature type="domain" description="PiggyBac transposable element-derived protein" evidence="2">
    <location>
        <begin position="102"/>
        <end position="283"/>
    </location>
</feature>
<evidence type="ECO:0000313" key="4">
    <source>
        <dbReference type="Proteomes" id="UP001152888"/>
    </source>
</evidence>
<sequence>MEDSEGDSEASGNENEGDFCEKFSQKILGAPAEATLVSHGSKQHQESSSDDDEPLVKYVPKSKKFKSKSKLENWYQQDLPNSVNLNNVIESDTYNNLVSKENPIQFFELFWTDAFFENIKEQTILYATQKNANTSFTVTVEELKVFFSILLISGYSKRPRKDMYWSMDSDLLNEAVAKGMSRNKFRDILRNLHFVNNTQLPANDKFGKVRPLINHLNTVFLQHTPLTQTTSISVDESMVPYYSHHSCKQRIQGKPIRYGFKFWSANVSNAYLVNTEPYQGKEQY</sequence>
<dbReference type="PANTHER" id="PTHR47055">
    <property type="entry name" value="DDE_TNP_1_7 DOMAIN-CONTAINING PROTEIN"/>
    <property type="match status" value="1"/>
</dbReference>
<dbReference type="PANTHER" id="PTHR47055:SF3">
    <property type="entry name" value="PHORBOL-ESTER_DAG-TYPE DOMAIN-CONTAINING PROTEIN"/>
    <property type="match status" value="1"/>
</dbReference>
<comment type="caution">
    <text evidence="3">The sequence shown here is derived from an EMBL/GenBank/DDBJ whole genome shotgun (WGS) entry which is preliminary data.</text>
</comment>
<name>A0A9P0KZN1_ACAOB</name>
<dbReference type="InterPro" id="IPR029526">
    <property type="entry name" value="PGBD"/>
</dbReference>
<evidence type="ECO:0000259" key="2">
    <source>
        <dbReference type="Pfam" id="PF13843"/>
    </source>
</evidence>
<reference evidence="3" key="1">
    <citation type="submission" date="2022-03" db="EMBL/GenBank/DDBJ databases">
        <authorList>
            <person name="Sayadi A."/>
        </authorList>
    </citation>
    <scope>NUCLEOTIDE SEQUENCE</scope>
</reference>
<keyword evidence="4" id="KW-1185">Reference proteome</keyword>
<gene>
    <name evidence="3" type="ORF">ACAOBT_LOCUS15628</name>
</gene>
<dbReference type="InterPro" id="IPR052638">
    <property type="entry name" value="PiggyBac_TE-derived"/>
</dbReference>
<dbReference type="Proteomes" id="UP001152888">
    <property type="component" value="Unassembled WGS sequence"/>
</dbReference>
<protein>
    <recommendedName>
        <fullName evidence="2">PiggyBac transposable element-derived protein domain-containing protein</fullName>
    </recommendedName>
</protein>
<feature type="region of interest" description="Disordered" evidence="1">
    <location>
        <begin position="36"/>
        <end position="55"/>
    </location>
</feature>